<feature type="transmembrane region" description="Helical" evidence="1">
    <location>
        <begin position="69"/>
        <end position="87"/>
    </location>
</feature>
<accession>A0A0G3I7M7</accession>
<dbReference type="AlphaFoldDB" id="A0A0G3I7M7"/>
<gene>
    <name evidence="2" type="ORF">G293_04515</name>
</gene>
<evidence type="ECO:0000256" key="1">
    <source>
        <dbReference type="SAM" id="Phobius"/>
    </source>
</evidence>
<name>A0A0G3I7M7_LIBAF</name>
<protein>
    <submittedName>
        <fullName evidence="2">Uncharacterized protein</fullName>
    </submittedName>
</protein>
<dbReference type="STRING" id="1277257.G293_04515"/>
<dbReference type="Proteomes" id="UP000035503">
    <property type="component" value="Chromosome"/>
</dbReference>
<keyword evidence="1" id="KW-0812">Transmembrane</keyword>
<dbReference type="KEGG" id="lau:G293_04515"/>
<dbReference type="EMBL" id="CP004021">
    <property type="protein sequence ID" value="AKK20518.1"/>
    <property type="molecule type" value="Genomic_DNA"/>
</dbReference>
<proteinExistence type="predicted"/>
<keyword evidence="3" id="KW-1185">Reference proteome</keyword>
<reference evidence="2 3" key="1">
    <citation type="journal article" date="2015" name="Genome Announc.">
        <title>Complete Genome Sequence of 'Candidatus Liberibacter africanus,' a Bacterium Associated with Citrus Huanglongbing.</title>
        <authorList>
            <person name="Lin H."/>
            <person name="Pietersen G."/>
            <person name="Han C."/>
            <person name="Read D.A."/>
            <person name="Lou B."/>
            <person name="Gupta G."/>
            <person name="Civerolo E.L."/>
        </authorList>
    </citation>
    <scope>NUCLEOTIDE SEQUENCE [LARGE SCALE GENOMIC DNA]</scope>
    <source>
        <strain evidence="2 3">PTSAPSY</strain>
    </source>
</reference>
<keyword evidence="1" id="KW-1133">Transmembrane helix</keyword>
<evidence type="ECO:0000313" key="3">
    <source>
        <dbReference type="Proteomes" id="UP000035503"/>
    </source>
</evidence>
<sequence length="93" mass="11073">MQRSSILNNIFYVNYHGLFGKKTAVPIIKKFSVHRHVRESIMKNIENSKEEQIRQEIYFERIFRVNKNLLGAMTIIIASLVINWPLLYTNMFN</sequence>
<keyword evidence="1" id="KW-0472">Membrane</keyword>
<evidence type="ECO:0000313" key="2">
    <source>
        <dbReference type="EMBL" id="AKK20518.1"/>
    </source>
</evidence>
<dbReference type="PATRIC" id="fig|1277257.4.peg.977"/>
<organism evidence="2 3">
    <name type="scientific">Candidatus Liberibacter africanus PTSAPSY</name>
    <dbReference type="NCBI Taxonomy" id="1277257"/>
    <lineage>
        <taxon>Bacteria</taxon>
        <taxon>Pseudomonadati</taxon>
        <taxon>Pseudomonadota</taxon>
        <taxon>Alphaproteobacteria</taxon>
        <taxon>Hyphomicrobiales</taxon>
        <taxon>Rhizobiaceae</taxon>
        <taxon>Liberibacter</taxon>
    </lineage>
</organism>